<dbReference type="RefSeq" id="WP_304122611.1">
    <property type="nucleotide sequence ID" value="NZ_DYZA01000160.1"/>
</dbReference>
<dbReference type="Gene3D" id="3.50.50.60">
    <property type="entry name" value="FAD/NAD(P)-binding domain"/>
    <property type="match status" value="3"/>
</dbReference>
<evidence type="ECO:0000259" key="1">
    <source>
        <dbReference type="Pfam" id="PF07992"/>
    </source>
</evidence>
<dbReference type="InterPro" id="IPR036188">
    <property type="entry name" value="FAD/NAD-bd_sf"/>
</dbReference>
<dbReference type="PANTHER" id="PTHR42783">
    <property type="entry name" value="GLUTAMATE SYNTHASE [NADPH] SMALL CHAIN"/>
    <property type="match status" value="1"/>
</dbReference>
<evidence type="ECO:0000259" key="3">
    <source>
        <dbReference type="Pfam" id="PF14691"/>
    </source>
</evidence>
<feature type="non-terminal residue" evidence="4">
    <location>
        <position position="1"/>
    </location>
</feature>
<evidence type="ECO:0000313" key="5">
    <source>
        <dbReference type="Proteomes" id="UP000698963"/>
    </source>
</evidence>
<dbReference type="InterPro" id="IPR023753">
    <property type="entry name" value="FAD/NAD-binding_dom"/>
</dbReference>
<gene>
    <name evidence="4" type="ORF">K8W16_07950</name>
</gene>
<dbReference type="GO" id="GO:0051539">
    <property type="term" value="F:4 iron, 4 sulfur cluster binding"/>
    <property type="evidence" value="ECO:0007669"/>
    <property type="project" value="InterPro"/>
</dbReference>
<dbReference type="Gene3D" id="1.10.1060.10">
    <property type="entry name" value="Alpha-helical ferredoxin"/>
    <property type="match status" value="1"/>
</dbReference>
<comment type="caution">
    <text evidence="4">The sequence shown here is derived from an EMBL/GenBank/DDBJ whole genome shotgun (WGS) entry which is preliminary data.</text>
</comment>
<accession>A0A921DT02</accession>
<dbReference type="InterPro" id="IPR009051">
    <property type="entry name" value="Helical_ferredxn"/>
</dbReference>
<dbReference type="SUPFAM" id="SSF51971">
    <property type="entry name" value="Nucleotide-binding domain"/>
    <property type="match status" value="1"/>
</dbReference>
<feature type="domain" description="FAD/NAD(P)-binding" evidence="1">
    <location>
        <begin position="166"/>
        <end position="467"/>
    </location>
</feature>
<evidence type="ECO:0000259" key="2">
    <source>
        <dbReference type="Pfam" id="PF10589"/>
    </source>
</evidence>
<dbReference type="SUPFAM" id="SSF140490">
    <property type="entry name" value="Nqo1C-terminal domain-like"/>
    <property type="match status" value="1"/>
</dbReference>
<proteinExistence type="predicted"/>
<name>A0A921DT02_9BACT</name>
<organism evidence="4 5">
    <name type="scientific">Mailhella massiliensis</name>
    <dbReference type="NCBI Taxonomy" id="1903261"/>
    <lineage>
        <taxon>Bacteria</taxon>
        <taxon>Pseudomonadati</taxon>
        <taxon>Thermodesulfobacteriota</taxon>
        <taxon>Desulfovibrionia</taxon>
        <taxon>Desulfovibrionales</taxon>
        <taxon>Desulfovibrionaceae</taxon>
        <taxon>Mailhella</taxon>
    </lineage>
</organism>
<dbReference type="Pfam" id="PF14691">
    <property type="entry name" value="Fer4_20"/>
    <property type="match status" value="1"/>
</dbReference>
<dbReference type="Pfam" id="PF07992">
    <property type="entry name" value="Pyr_redox_2"/>
    <property type="match status" value="1"/>
</dbReference>
<dbReference type="PANTHER" id="PTHR42783:SF3">
    <property type="entry name" value="GLUTAMATE SYNTHASE [NADPH] SMALL CHAIN-RELATED"/>
    <property type="match status" value="1"/>
</dbReference>
<dbReference type="GO" id="GO:0016491">
    <property type="term" value="F:oxidoreductase activity"/>
    <property type="evidence" value="ECO:0007669"/>
    <property type="project" value="InterPro"/>
</dbReference>
<dbReference type="InterPro" id="IPR028261">
    <property type="entry name" value="DPD_II"/>
</dbReference>
<dbReference type="SUPFAM" id="SSF46548">
    <property type="entry name" value="alpha-helical ferredoxin"/>
    <property type="match status" value="1"/>
</dbReference>
<dbReference type="Pfam" id="PF10589">
    <property type="entry name" value="NADH_4Fe-4S"/>
    <property type="match status" value="1"/>
</dbReference>
<dbReference type="PRINTS" id="PR00419">
    <property type="entry name" value="ADXRDTASE"/>
</dbReference>
<feature type="domain" description="Dihydroprymidine dehydrogenase" evidence="3">
    <location>
        <begin position="60"/>
        <end position="152"/>
    </location>
</feature>
<feature type="domain" description="NADH-ubiquinone oxidoreductase 51kDa subunit iron-sulphur binding" evidence="2">
    <location>
        <begin position="3"/>
        <end position="56"/>
    </location>
</feature>
<dbReference type="InterPro" id="IPR037207">
    <property type="entry name" value="Nuop51_4Fe4S-bd_sf"/>
</dbReference>
<dbReference type="EMBL" id="DYZA01000160">
    <property type="protein sequence ID" value="HJD97562.1"/>
    <property type="molecule type" value="Genomic_DNA"/>
</dbReference>
<reference evidence="4" key="2">
    <citation type="submission" date="2021-09" db="EMBL/GenBank/DDBJ databases">
        <authorList>
            <person name="Gilroy R."/>
        </authorList>
    </citation>
    <scope>NUCLEOTIDE SEQUENCE</scope>
    <source>
        <strain evidence="4">ChiGjej2B2-19336</strain>
    </source>
</reference>
<dbReference type="AlphaFoldDB" id="A0A921DT02"/>
<protein>
    <submittedName>
        <fullName evidence="4">FAD-dependent oxidoreductase</fullName>
    </submittedName>
</protein>
<dbReference type="Proteomes" id="UP000698963">
    <property type="component" value="Unassembled WGS sequence"/>
</dbReference>
<sequence length="564" mass="60736">QILRDAFAEACEGRGESVDWDMVRRVAVQMHESALCGVGRTGVVPVLGALEHFSHLLKTSAPVQDALSSYSVTTAPCIEACPAHVDIPRYIDAIRDDRPERAVEAVSEHYPLVGSCGRVCARPCESACTRNSIEDPVSIRSIKRYAADHASAEPGASVSAPEGPAEVAVVGAGPAGWTCAYHVLRAGHSVDIFDAEAVPGGMIRYGIPSYRLPKDLLDMESSLIQKLGGRLFRASLGRDISLSGLQEKGYKAVFVGIGASMGQLAHLPEDKNPPEGYENGIDFLRRVHDGVAAGNPPALHGDVVVVGGGNVAMDCCRSATRLTDGKVRVLYRRTEQDLPADREEIEDAVKEGVIFHFLSNPCGLETADGRLTGVRVLKMRQGDPDASGRRSVSPVEGSEWVLPCSHIIAAIGQRVRSDDIPEDEGIARGRNGVIIVDNNFATSRDGVFSGGDCVSGPDTLINAMSQGEQAAHSIVARLEGCDPFSPRRRMSELLKAASLMDPRHDWEPSFPRQRTPSIPVEQRRSFAEVEHTLRPGAARAEADRCLRCYRLFTVLTASPIPNAD</sequence>
<dbReference type="InterPro" id="IPR019575">
    <property type="entry name" value="Nuop51_4Fe4S-bd"/>
</dbReference>
<evidence type="ECO:0000313" key="4">
    <source>
        <dbReference type="EMBL" id="HJD97562.1"/>
    </source>
</evidence>
<reference evidence="4" key="1">
    <citation type="journal article" date="2021" name="PeerJ">
        <title>Extensive microbial diversity within the chicken gut microbiome revealed by metagenomics and culture.</title>
        <authorList>
            <person name="Gilroy R."/>
            <person name="Ravi A."/>
            <person name="Getino M."/>
            <person name="Pursley I."/>
            <person name="Horton D.L."/>
            <person name="Alikhan N.F."/>
            <person name="Baker D."/>
            <person name="Gharbi K."/>
            <person name="Hall N."/>
            <person name="Watson M."/>
            <person name="Adriaenssens E.M."/>
            <person name="Foster-Nyarko E."/>
            <person name="Jarju S."/>
            <person name="Secka A."/>
            <person name="Antonio M."/>
            <person name="Oren A."/>
            <person name="Chaudhuri R.R."/>
            <person name="La Ragione R."/>
            <person name="Hildebrand F."/>
            <person name="Pallen M.J."/>
        </authorList>
    </citation>
    <scope>NUCLEOTIDE SEQUENCE</scope>
    <source>
        <strain evidence="4">ChiGjej2B2-19336</strain>
    </source>
</reference>